<evidence type="ECO:0000313" key="7">
    <source>
        <dbReference type="EMBL" id="PNH05519.1"/>
    </source>
</evidence>
<evidence type="ECO:0000256" key="4">
    <source>
        <dbReference type="ARBA" id="ARBA00023163"/>
    </source>
</evidence>
<keyword evidence="6" id="KW-0010">Activator</keyword>
<keyword evidence="5 6" id="KW-0539">Nucleus</keyword>
<keyword evidence="4 6" id="KW-0804">Transcription</keyword>
<dbReference type="GO" id="GO:0016592">
    <property type="term" value="C:mediator complex"/>
    <property type="evidence" value="ECO:0007669"/>
    <property type="project" value="InterPro"/>
</dbReference>
<proteinExistence type="inferred from homology"/>
<comment type="caution">
    <text evidence="7">The sequence shown here is derived from an EMBL/GenBank/DDBJ whole genome shotgun (WGS) entry which is preliminary data.</text>
</comment>
<dbReference type="InterPro" id="IPR009244">
    <property type="entry name" value="Mediatior_Med7"/>
</dbReference>
<gene>
    <name evidence="7" type="ORF">TSOC_008215</name>
</gene>
<keyword evidence="3 6" id="KW-0805">Transcription regulation</keyword>
<comment type="subunit">
    <text evidence="6">Component of the Mediator complex.</text>
</comment>
<dbReference type="EMBL" id="PGGS01000299">
    <property type="protein sequence ID" value="PNH05519.1"/>
    <property type="molecule type" value="Genomic_DNA"/>
</dbReference>
<evidence type="ECO:0000256" key="1">
    <source>
        <dbReference type="ARBA" id="ARBA00004123"/>
    </source>
</evidence>
<dbReference type="SUPFAM" id="SSF140718">
    <property type="entry name" value="Mediator hinge subcomplex-like"/>
    <property type="match status" value="1"/>
</dbReference>
<dbReference type="Gene3D" id="6.10.140.200">
    <property type="match status" value="1"/>
</dbReference>
<evidence type="ECO:0000256" key="2">
    <source>
        <dbReference type="ARBA" id="ARBA00009994"/>
    </source>
</evidence>
<dbReference type="Proteomes" id="UP000236333">
    <property type="component" value="Unassembled WGS sequence"/>
</dbReference>
<dbReference type="GO" id="GO:0070847">
    <property type="term" value="C:core mediator complex"/>
    <property type="evidence" value="ECO:0007669"/>
    <property type="project" value="TreeGrafter"/>
</dbReference>
<evidence type="ECO:0000313" key="8">
    <source>
        <dbReference type="Proteomes" id="UP000236333"/>
    </source>
</evidence>
<accession>A0A2J7ZZ22</accession>
<dbReference type="GO" id="GO:0003712">
    <property type="term" value="F:transcription coregulator activity"/>
    <property type="evidence" value="ECO:0007669"/>
    <property type="project" value="InterPro"/>
</dbReference>
<evidence type="ECO:0000256" key="6">
    <source>
        <dbReference type="RuleBase" id="RU364060"/>
    </source>
</evidence>
<evidence type="ECO:0000256" key="3">
    <source>
        <dbReference type="ARBA" id="ARBA00023015"/>
    </source>
</evidence>
<comment type="function">
    <text evidence="6">Component of the Mediator complex, a coactivator involved in the regulated transcription of nearly all RNA polymerase II-dependent genes. Mediator functions as a bridge to convey information from gene-specific regulatory proteins to the basal RNA polymerase II transcription machinery.</text>
</comment>
<protein>
    <recommendedName>
        <fullName evidence="6">Mediator of RNA polymerase II transcription subunit 7</fullName>
    </recommendedName>
</protein>
<dbReference type="InterPro" id="IPR037212">
    <property type="entry name" value="Med7/Med21-like"/>
</dbReference>
<dbReference type="GO" id="GO:0006357">
    <property type="term" value="P:regulation of transcription by RNA polymerase II"/>
    <property type="evidence" value="ECO:0007669"/>
    <property type="project" value="InterPro"/>
</dbReference>
<dbReference type="OrthoDB" id="10253553at2759"/>
<dbReference type="PANTHER" id="PTHR21428">
    <property type="entry name" value="MEDIATOR OF RNA POLYMERASE II TRANSCRIPTION SUBUNIT 7"/>
    <property type="match status" value="1"/>
</dbReference>
<organism evidence="7 8">
    <name type="scientific">Tetrabaena socialis</name>
    <dbReference type="NCBI Taxonomy" id="47790"/>
    <lineage>
        <taxon>Eukaryota</taxon>
        <taxon>Viridiplantae</taxon>
        <taxon>Chlorophyta</taxon>
        <taxon>core chlorophytes</taxon>
        <taxon>Chlorophyceae</taxon>
        <taxon>CS clade</taxon>
        <taxon>Chlamydomonadales</taxon>
        <taxon>Tetrabaenaceae</taxon>
        <taxon>Tetrabaena</taxon>
    </lineage>
</organism>
<evidence type="ECO:0000256" key="5">
    <source>
        <dbReference type="ARBA" id="ARBA00023242"/>
    </source>
</evidence>
<reference evidence="7 8" key="1">
    <citation type="journal article" date="2017" name="Mol. Biol. Evol.">
        <title>The 4-celled Tetrabaena socialis nuclear genome reveals the essential components for genetic control of cell number at the origin of multicellularity in the volvocine lineage.</title>
        <authorList>
            <person name="Featherston J."/>
            <person name="Arakaki Y."/>
            <person name="Hanschen E.R."/>
            <person name="Ferris P.J."/>
            <person name="Michod R.E."/>
            <person name="Olson B.J.S.C."/>
            <person name="Nozaki H."/>
            <person name="Durand P.M."/>
        </authorList>
    </citation>
    <scope>NUCLEOTIDE SEQUENCE [LARGE SCALE GENOMIC DNA]</scope>
    <source>
        <strain evidence="7 8">NIES-571</strain>
    </source>
</reference>
<sequence length="141" mass="15516">MPYEREGPTGTPAAVPNALALALSQPHEELVPPLSTQALYQQRPDGTIDFKGELRRLSAELLFMFLELLKTVVEEPGRYAQPLTSVNVLLSNLVQLCNMLRPYQARGPLASWTLKRATALVLAALLLSAANEPVRLRSRSP</sequence>
<name>A0A2J7ZZ22_9CHLO</name>
<dbReference type="AlphaFoldDB" id="A0A2J7ZZ22"/>
<dbReference type="InterPro" id="IPR044888">
    <property type="entry name" value="Mediatior_Med7_sf"/>
</dbReference>
<dbReference type="PANTHER" id="PTHR21428:SF11">
    <property type="entry name" value="MEDIATOR OF RNA POLYMERASE II TRANSCRIPTION SUBUNIT 7"/>
    <property type="match status" value="1"/>
</dbReference>
<keyword evidence="8" id="KW-1185">Reference proteome</keyword>
<comment type="subcellular location">
    <subcellularLocation>
        <location evidence="1 6">Nucleus</location>
    </subcellularLocation>
</comment>
<dbReference type="Pfam" id="PF05983">
    <property type="entry name" value="Med7"/>
    <property type="match status" value="1"/>
</dbReference>
<comment type="similarity">
    <text evidence="2 6">Belongs to the Mediator complex subunit 7 family.</text>
</comment>